<name>A0ABN9UQ57_9DINO</name>
<protein>
    <submittedName>
        <fullName evidence="1">Uncharacterized protein</fullName>
    </submittedName>
</protein>
<evidence type="ECO:0000313" key="2">
    <source>
        <dbReference type="Proteomes" id="UP001189429"/>
    </source>
</evidence>
<gene>
    <name evidence="1" type="ORF">PCOR1329_LOCUS50607</name>
</gene>
<comment type="caution">
    <text evidence="1">The sequence shown here is derived from an EMBL/GenBank/DDBJ whole genome shotgun (WGS) entry which is preliminary data.</text>
</comment>
<proteinExistence type="predicted"/>
<keyword evidence="2" id="KW-1185">Reference proteome</keyword>
<reference evidence="1" key="1">
    <citation type="submission" date="2023-10" db="EMBL/GenBank/DDBJ databases">
        <authorList>
            <person name="Chen Y."/>
            <person name="Shah S."/>
            <person name="Dougan E. K."/>
            <person name="Thang M."/>
            <person name="Chan C."/>
        </authorList>
    </citation>
    <scope>NUCLEOTIDE SEQUENCE [LARGE SCALE GENOMIC DNA]</scope>
</reference>
<dbReference type="SUPFAM" id="SSF56219">
    <property type="entry name" value="DNase I-like"/>
    <property type="match status" value="1"/>
</dbReference>
<dbReference type="Proteomes" id="UP001189429">
    <property type="component" value="Unassembled WGS sequence"/>
</dbReference>
<accession>A0ABN9UQ57</accession>
<dbReference type="InterPro" id="IPR036691">
    <property type="entry name" value="Endo/exonu/phosph_ase_sf"/>
</dbReference>
<organism evidence="1 2">
    <name type="scientific">Prorocentrum cordatum</name>
    <dbReference type="NCBI Taxonomy" id="2364126"/>
    <lineage>
        <taxon>Eukaryota</taxon>
        <taxon>Sar</taxon>
        <taxon>Alveolata</taxon>
        <taxon>Dinophyceae</taxon>
        <taxon>Prorocentrales</taxon>
        <taxon>Prorocentraceae</taxon>
        <taxon>Prorocentrum</taxon>
    </lineage>
</organism>
<dbReference type="EMBL" id="CAUYUJ010016127">
    <property type="protein sequence ID" value="CAK0862105.1"/>
    <property type="molecule type" value="Genomic_DNA"/>
</dbReference>
<sequence length="615" mass="67473">MVRGGCCLATANVTSRGPLNEYLLQADGQTTLALAVQGHHCAASVLATQQRAAKDAGWHGVWSAATPSPTSTTGSIGGVAVLAPASIQLTGPPGRDSHVLVPGRLVAGHVRAGPQGGAVVPSVHLHVGESLSANNLGILWQLAQHLGVLEAEGYHWAATGDWNMEADVLDFGWVRKLRAQIRATHDDQGLQILWGLLLEGVETEILNRRDLVGPARRAFAGRGTRKVGAGLRWEIAQWRPPQKRKLRGLEAHAWAALVAGWASGGKCMKSIAATLAHLRTFLADIEDHVHWRILPPWAQRPFRADANWAEADFERDFKRALAEARERLRKLVQAPGRSGWMMPSWAALARRTRPPRCLCFRRHCPRCRKKGSAALVDGEMKPWIDIWNYRGLTSVELPNDAHTRDELPPVQLHNVRDVLRSFPWRTWVGQSGIPPRALEDLSDDALRAMIAVYHKCEELLAWPSGRLINTMVRLPKPDGGCRLIATLVRLWSRARRPITKAWELAHPSPLVWSTGPGRSSSGSAYELNLAKEQARLGGSDSAQVALDLWKAYELVAPEAQLVDARAPGSPLRLAWVLLSTYRQPRTLAAFNTTSDLFVAWQGKIAGCGHANSLLL</sequence>
<evidence type="ECO:0000313" key="1">
    <source>
        <dbReference type="EMBL" id="CAK0862105.1"/>
    </source>
</evidence>
<feature type="non-terminal residue" evidence="1">
    <location>
        <position position="615"/>
    </location>
</feature>